<feature type="transmembrane region" description="Helical" evidence="1">
    <location>
        <begin position="68"/>
        <end position="87"/>
    </location>
</feature>
<keyword evidence="1" id="KW-1133">Transmembrane helix</keyword>
<evidence type="ECO:0000313" key="3">
    <source>
        <dbReference type="Proteomes" id="UP001519343"/>
    </source>
</evidence>
<feature type="transmembrane region" description="Helical" evidence="1">
    <location>
        <begin position="108"/>
        <end position="131"/>
    </location>
</feature>
<proteinExistence type="predicted"/>
<evidence type="ECO:0000256" key="1">
    <source>
        <dbReference type="SAM" id="Phobius"/>
    </source>
</evidence>
<gene>
    <name evidence="2" type="ORF">J2Z37_004562</name>
</gene>
<organism evidence="2 3">
    <name type="scientific">Ammoniphilus resinae</name>
    <dbReference type="NCBI Taxonomy" id="861532"/>
    <lineage>
        <taxon>Bacteria</taxon>
        <taxon>Bacillati</taxon>
        <taxon>Bacillota</taxon>
        <taxon>Bacilli</taxon>
        <taxon>Bacillales</taxon>
        <taxon>Paenibacillaceae</taxon>
        <taxon>Aneurinibacillus group</taxon>
        <taxon>Ammoniphilus</taxon>
    </lineage>
</organism>
<feature type="transmembrane region" description="Helical" evidence="1">
    <location>
        <begin position="151"/>
        <end position="172"/>
    </location>
</feature>
<protein>
    <submittedName>
        <fullName evidence="2">Uncharacterized protein</fullName>
    </submittedName>
</protein>
<name>A0ABS4GWR6_9BACL</name>
<dbReference type="EMBL" id="JAGGKT010000022">
    <property type="protein sequence ID" value="MBP1934542.1"/>
    <property type="molecule type" value="Genomic_DNA"/>
</dbReference>
<comment type="caution">
    <text evidence="2">The sequence shown here is derived from an EMBL/GenBank/DDBJ whole genome shotgun (WGS) entry which is preliminary data.</text>
</comment>
<feature type="transmembrane region" description="Helical" evidence="1">
    <location>
        <begin position="218"/>
        <end position="241"/>
    </location>
</feature>
<dbReference type="Proteomes" id="UP001519343">
    <property type="component" value="Unassembled WGS sequence"/>
</dbReference>
<keyword evidence="3" id="KW-1185">Reference proteome</keyword>
<reference evidence="2 3" key="1">
    <citation type="submission" date="2021-03" db="EMBL/GenBank/DDBJ databases">
        <title>Genomic Encyclopedia of Type Strains, Phase IV (KMG-IV): sequencing the most valuable type-strain genomes for metagenomic binning, comparative biology and taxonomic classification.</title>
        <authorList>
            <person name="Goeker M."/>
        </authorList>
    </citation>
    <scope>NUCLEOTIDE SEQUENCE [LARGE SCALE GENOMIC DNA]</scope>
    <source>
        <strain evidence="2 3">DSM 24738</strain>
    </source>
</reference>
<evidence type="ECO:0000313" key="2">
    <source>
        <dbReference type="EMBL" id="MBP1934542.1"/>
    </source>
</evidence>
<keyword evidence="1" id="KW-0472">Membrane</keyword>
<accession>A0ABS4GWR6</accession>
<sequence>MMSLTNTNMAETVKKQFCFKLKANIDSFSSLVFIQLLAVVFSSFSGVATSGMSSEDIQINVNYYSADLVIPFTFIWAFTTAITITTRPYRNHDFTFISNRLSSSLSNILFLAAATILGSITALLAGNLLKLMMYFRLESLVFSGTTSLKEVLIGIFVTFLYVFLFSAVGYFVGTLVQLNKLFSVLIPVLFFSSLFFGSFILGFSFLTDLFQFYGEETVLSIFIMKTLVTVAVFFIASTSIWNQLEVRR</sequence>
<feature type="transmembrane region" description="Helical" evidence="1">
    <location>
        <begin position="184"/>
        <end position="206"/>
    </location>
</feature>
<feature type="transmembrane region" description="Helical" evidence="1">
    <location>
        <begin position="28"/>
        <end position="48"/>
    </location>
</feature>
<keyword evidence="1" id="KW-0812">Transmembrane</keyword>